<sequence>MDRTTTSAEHLRDLIRAEAARRGVCNGVFLSGVEPHEPDADGCNWGLAGVRGAEDPQATAACLQSLDAFVQDLRARYKLPDTR</sequence>
<protein>
    <submittedName>
        <fullName evidence="1">Uncharacterized protein</fullName>
    </submittedName>
</protein>
<comment type="caution">
    <text evidence="1">The sequence shown here is derived from an EMBL/GenBank/DDBJ whole genome shotgun (WGS) entry which is preliminary data.</text>
</comment>
<dbReference type="RefSeq" id="WP_332291740.1">
    <property type="nucleotide sequence ID" value="NZ_JAZIBG010000039.1"/>
</dbReference>
<dbReference type="Proteomes" id="UP001336250">
    <property type="component" value="Unassembled WGS sequence"/>
</dbReference>
<gene>
    <name evidence="1" type="ORF">V4F39_20400</name>
</gene>
<name>A0AAW9QL39_9BURK</name>
<dbReference type="AlphaFoldDB" id="A0AAW9QL39"/>
<keyword evidence="2" id="KW-1185">Reference proteome</keyword>
<evidence type="ECO:0000313" key="2">
    <source>
        <dbReference type="Proteomes" id="UP001336250"/>
    </source>
</evidence>
<proteinExistence type="predicted"/>
<accession>A0AAW9QL39</accession>
<organism evidence="1 2">
    <name type="scientific">Aquincola agrisoli</name>
    <dbReference type="NCBI Taxonomy" id="3119538"/>
    <lineage>
        <taxon>Bacteria</taxon>
        <taxon>Pseudomonadati</taxon>
        <taxon>Pseudomonadota</taxon>
        <taxon>Betaproteobacteria</taxon>
        <taxon>Burkholderiales</taxon>
        <taxon>Sphaerotilaceae</taxon>
        <taxon>Aquincola</taxon>
    </lineage>
</organism>
<dbReference type="EMBL" id="JAZIBG010000039">
    <property type="protein sequence ID" value="MEF7616287.1"/>
    <property type="molecule type" value="Genomic_DNA"/>
</dbReference>
<reference evidence="1 2" key="1">
    <citation type="submission" date="2024-02" db="EMBL/GenBank/DDBJ databases">
        <title>Genome sequence of Aquincola sp. MAHUQ-54.</title>
        <authorList>
            <person name="Huq M.A."/>
        </authorList>
    </citation>
    <scope>NUCLEOTIDE SEQUENCE [LARGE SCALE GENOMIC DNA]</scope>
    <source>
        <strain evidence="1 2">MAHUQ-54</strain>
    </source>
</reference>
<evidence type="ECO:0000313" key="1">
    <source>
        <dbReference type="EMBL" id="MEF7616287.1"/>
    </source>
</evidence>